<keyword evidence="12" id="KW-1185">Reference proteome</keyword>
<dbReference type="GO" id="GO:0006310">
    <property type="term" value="P:DNA recombination"/>
    <property type="evidence" value="ECO:0007669"/>
    <property type="project" value="UniProtKB-KW"/>
</dbReference>
<dbReference type="NCBIfam" id="TIGR01766">
    <property type="entry name" value="IS200/IS605 family accessory protein TnpB-like domain"/>
    <property type="match status" value="1"/>
</dbReference>
<dbReference type="NCBIfam" id="NF040570">
    <property type="entry name" value="guided_TnpB"/>
    <property type="match status" value="1"/>
</dbReference>
<dbReference type="RefSeq" id="WP_091267867.1">
    <property type="nucleotide sequence ID" value="NZ_FNFK01000039.1"/>
</dbReference>
<evidence type="ECO:0000313" key="12">
    <source>
        <dbReference type="Proteomes" id="UP000199433"/>
    </source>
</evidence>
<protein>
    <submittedName>
        <fullName evidence="11">Putative transposase</fullName>
    </submittedName>
</protein>
<feature type="domain" description="Cas12f1-like TNB" evidence="9">
    <location>
        <begin position="301"/>
        <end position="369"/>
    </location>
</feature>
<evidence type="ECO:0000259" key="8">
    <source>
        <dbReference type="Pfam" id="PF01385"/>
    </source>
</evidence>
<name>A0A1G9CYM7_9LACT</name>
<dbReference type="GO" id="GO:0046872">
    <property type="term" value="F:metal ion binding"/>
    <property type="evidence" value="ECO:0007669"/>
    <property type="project" value="UniProtKB-KW"/>
</dbReference>
<dbReference type="InterPro" id="IPR051399">
    <property type="entry name" value="RNA-guided_DNA_endo/Transpos"/>
</dbReference>
<keyword evidence="6" id="KW-0238">DNA-binding</keyword>
<evidence type="ECO:0000256" key="7">
    <source>
        <dbReference type="ARBA" id="ARBA00023172"/>
    </source>
</evidence>
<dbReference type="Pfam" id="PF12323">
    <property type="entry name" value="HTH_OrfB_IS605"/>
    <property type="match status" value="1"/>
</dbReference>
<keyword evidence="7" id="KW-0233">DNA recombination</keyword>
<reference evidence="12" key="1">
    <citation type="submission" date="2016-10" db="EMBL/GenBank/DDBJ databases">
        <authorList>
            <person name="Varghese N."/>
            <person name="Submissions S."/>
        </authorList>
    </citation>
    <scope>NUCLEOTIDE SEQUENCE [LARGE SCALE GENOMIC DNA]</scope>
    <source>
        <strain evidence="12">DSM 19181</strain>
    </source>
</reference>
<evidence type="ECO:0000313" key="11">
    <source>
        <dbReference type="EMBL" id="SDK56524.1"/>
    </source>
</evidence>
<dbReference type="GO" id="GO:0032196">
    <property type="term" value="P:transposition"/>
    <property type="evidence" value="ECO:0007669"/>
    <property type="project" value="UniProtKB-KW"/>
</dbReference>
<dbReference type="PANTHER" id="PTHR30405:SF25">
    <property type="entry name" value="RNA-GUIDED DNA ENDONUCLEASE INSQ-RELATED"/>
    <property type="match status" value="1"/>
</dbReference>
<dbReference type="InterPro" id="IPR001959">
    <property type="entry name" value="Transposase"/>
</dbReference>
<evidence type="ECO:0000256" key="5">
    <source>
        <dbReference type="ARBA" id="ARBA00022833"/>
    </source>
</evidence>
<feature type="domain" description="Probable transposase IS891/IS1136/IS1341" evidence="8">
    <location>
        <begin position="166"/>
        <end position="288"/>
    </location>
</feature>
<proteinExistence type="inferred from homology"/>
<evidence type="ECO:0000256" key="3">
    <source>
        <dbReference type="ARBA" id="ARBA00022578"/>
    </source>
</evidence>
<keyword evidence="5" id="KW-0862">Zinc</keyword>
<dbReference type="GO" id="GO:0003677">
    <property type="term" value="F:DNA binding"/>
    <property type="evidence" value="ECO:0007669"/>
    <property type="project" value="UniProtKB-KW"/>
</dbReference>
<dbReference type="EMBL" id="FNFK01000039">
    <property type="protein sequence ID" value="SDK56524.1"/>
    <property type="molecule type" value="Genomic_DNA"/>
</dbReference>
<evidence type="ECO:0000259" key="10">
    <source>
        <dbReference type="Pfam" id="PF12323"/>
    </source>
</evidence>
<dbReference type="InterPro" id="IPR010095">
    <property type="entry name" value="Cas12f1-like_TNB"/>
</dbReference>
<keyword evidence="4" id="KW-0479">Metal-binding</keyword>
<evidence type="ECO:0000256" key="6">
    <source>
        <dbReference type="ARBA" id="ARBA00023125"/>
    </source>
</evidence>
<dbReference type="AlphaFoldDB" id="A0A1G9CYM7"/>
<comment type="similarity">
    <text evidence="2">In the N-terminal section; belongs to the transposase 2 family.</text>
</comment>
<dbReference type="Pfam" id="PF07282">
    <property type="entry name" value="Cas12f1-like_TNB"/>
    <property type="match status" value="1"/>
</dbReference>
<sequence length="388" mass="44764">MKIHKAYKFRLYPNKEQAILINKTIGCSRFIYNHFLNQWNETYKETGKGLSYGKCSAQLPSLEKQEETEWLKEVDSIALQSSLRNLSDSFDRFFKKQNKYPRFKSKNNPLQSYTTKETNGNISVEGNKLKLPKLGLVLFAKSREVEGRILNATIRRNPTGKYFVSLLVETEVEPIEKTDSSVGVDVGLKDFAILSDGTVYKNPKFFRSLETKLAKEQRKLSRRKIQALKDGRKLSESKNYQKQRIKVANIHETIKNKRTDYLHKISTEIVKNHDIIGIEDLLVKNMMLNRKLVKSISEVSWAEFRTMLEYKAKWYGKEIIAVARNFPSSQLCSGCGYQNKAVKNLAVRKWECPECHAHHDRDTNASINLNQEALRILTSRTVGTTELA</sequence>
<dbReference type="InterPro" id="IPR053522">
    <property type="entry name" value="RNA-guided_endonuclease_TnpB"/>
</dbReference>
<accession>A0A1G9CYM7</accession>
<evidence type="ECO:0000256" key="1">
    <source>
        <dbReference type="ARBA" id="ARBA00008761"/>
    </source>
</evidence>
<dbReference type="PANTHER" id="PTHR30405">
    <property type="entry name" value="TRANSPOSASE"/>
    <property type="match status" value="1"/>
</dbReference>
<dbReference type="OrthoDB" id="2161425at2"/>
<dbReference type="NCBIfam" id="NF038281">
    <property type="entry name" value="IS200_TnpB"/>
    <property type="match status" value="1"/>
</dbReference>
<dbReference type="Proteomes" id="UP000199433">
    <property type="component" value="Unassembled WGS sequence"/>
</dbReference>
<comment type="similarity">
    <text evidence="1">In the C-terminal section; belongs to the transposase 35 family.</text>
</comment>
<organism evidence="11 12">
    <name type="scientific">Alkalibacterium thalassium</name>
    <dbReference type="NCBI Taxonomy" id="426701"/>
    <lineage>
        <taxon>Bacteria</taxon>
        <taxon>Bacillati</taxon>
        <taxon>Bacillota</taxon>
        <taxon>Bacilli</taxon>
        <taxon>Lactobacillales</taxon>
        <taxon>Carnobacteriaceae</taxon>
        <taxon>Alkalibacterium</taxon>
    </lineage>
</organism>
<dbReference type="InterPro" id="IPR021027">
    <property type="entry name" value="Transposase_put_HTH"/>
</dbReference>
<evidence type="ECO:0000256" key="2">
    <source>
        <dbReference type="ARBA" id="ARBA00011044"/>
    </source>
</evidence>
<evidence type="ECO:0000256" key="4">
    <source>
        <dbReference type="ARBA" id="ARBA00022723"/>
    </source>
</evidence>
<evidence type="ECO:0000259" key="9">
    <source>
        <dbReference type="Pfam" id="PF07282"/>
    </source>
</evidence>
<dbReference type="Pfam" id="PF01385">
    <property type="entry name" value="OrfB_IS605"/>
    <property type="match status" value="1"/>
</dbReference>
<keyword evidence="3" id="KW-0815">Transposition</keyword>
<feature type="domain" description="Transposase putative helix-turn-helix" evidence="10">
    <location>
        <begin position="1"/>
        <end position="48"/>
    </location>
</feature>
<gene>
    <name evidence="11" type="ORF">SAMN04488098_10394</name>
</gene>